<gene>
    <name evidence="1" type="ORF">MNBD_GAMMA10-3042</name>
</gene>
<name>A0A3B0XJD3_9ZZZZ</name>
<dbReference type="AlphaFoldDB" id="A0A3B0XJD3"/>
<evidence type="ECO:0000313" key="1">
    <source>
        <dbReference type="EMBL" id="VAW68448.1"/>
    </source>
</evidence>
<reference evidence="1" key="1">
    <citation type="submission" date="2018-06" db="EMBL/GenBank/DDBJ databases">
        <authorList>
            <person name="Zhirakovskaya E."/>
        </authorList>
    </citation>
    <scope>NUCLEOTIDE SEQUENCE</scope>
</reference>
<dbReference type="EMBL" id="UOFJ01000337">
    <property type="protein sequence ID" value="VAW68448.1"/>
    <property type="molecule type" value="Genomic_DNA"/>
</dbReference>
<proteinExistence type="predicted"/>
<accession>A0A3B0XJD3</accession>
<protein>
    <submittedName>
        <fullName evidence="1">Uncharacterized protein</fullName>
    </submittedName>
</protein>
<organism evidence="1">
    <name type="scientific">hydrothermal vent metagenome</name>
    <dbReference type="NCBI Taxonomy" id="652676"/>
    <lineage>
        <taxon>unclassified sequences</taxon>
        <taxon>metagenomes</taxon>
        <taxon>ecological metagenomes</taxon>
    </lineage>
</organism>
<sequence>MTGLFSNYLKKYHSLSSNLVESENYEIIKLINGTVLAVLYNEQTHTTLVLADRYLWKINSAGYITDTCFRTSNLRNSGISRWSKSWKSDVGERCWSEKYNDWLYSGDKSAHEIIDIEDSSNMSDAQRIARFDKADIVEFFSYYKANDDELKVCLLKENDRWTVLNINAHPGEVDSRFREYKKESHYIWRESRLEGYNKKYKDKIIKLERDMLYDCKDKNKPLKLIKFIRKLYYFEGGFLGWLFGHLLKLVLWGLPGSPPSSYWYGTGCFQLNHHSEALSFKALVSKEESIEFSNASIYRHSEDVNDDLQFIKITYLGGEHELDRKEKGLVKYHEEDVGLYVIRKKTRSSKIRSPKMLSPKILSPKILSQGNAASAENISEINSGQKLTYATRNGWLPVFTGMFTGGDRYSKSIWGDICFFNADIEPRHYLTSASAVHLGINFIPRSMSFEWKGSYDASYLAYKLYLNDENIVWLDFRLFSEGVFSS</sequence>